<dbReference type="PANTHER" id="PTHR40429:SF1">
    <property type="entry name" value="FLAGELLAR ASSOCIATED PROTEIN"/>
    <property type="match status" value="1"/>
</dbReference>
<feature type="region of interest" description="Disordered" evidence="1">
    <location>
        <begin position="1"/>
        <end position="37"/>
    </location>
</feature>
<dbReference type="AlphaFoldDB" id="A0A6U2JPH1"/>
<proteinExistence type="predicted"/>
<dbReference type="Pfam" id="PF07004">
    <property type="entry name" value="SHIPPO-rpt"/>
    <property type="match status" value="3"/>
</dbReference>
<accession>A0A6U2JPH1</accession>
<dbReference type="EMBL" id="HBEC01043667">
    <property type="protein sequence ID" value="CAD8309736.1"/>
    <property type="molecule type" value="Transcribed_RNA"/>
</dbReference>
<evidence type="ECO:0000256" key="1">
    <source>
        <dbReference type="SAM" id="MobiDB-lite"/>
    </source>
</evidence>
<sequence length="300" mass="32289">MVFNGGEDPSLRMLRSGFGKQVKTPTPSNPQWGFGTAHRDAGNKLYLSPEQTKAMVGNNSQGPVYKAYEAIGPQPESKYATLPMPGFGTSTRSINYKNPNPGPGTYKQEGGIGPMTDSRRNTEARTLFATATRDQVDKVWLDDELMKVQCGKESPGPCAYTKPGGLGEQKESRFATQPTAKIGSASRFERANLSKDTPGAGTYKCGEAFGKQTLSNKKTLPQAKIGTSQRDQIKKVFISKEHEKCAYGEIGPGPASGPRVNCFGKQQLSVKKSNPSFSFGTSKRAPGYGKDTPGPGAYWA</sequence>
<gene>
    <name evidence="2" type="ORF">CEUR00632_LOCUS20340</name>
    <name evidence="3" type="ORF">CEUR00632_LOCUS20341</name>
</gene>
<dbReference type="PANTHER" id="PTHR40429">
    <property type="entry name" value="FLAGELLAR ASSOCIATED PROTEIN"/>
    <property type="match status" value="1"/>
</dbReference>
<protein>
    <recommendedName>
        <fullName evidence="4">Flagellar associated protein</fullName>
    </recommendedName>
</protein>
<evidence type="ECO:0000313" key="3">
    <source>
        <dbReference type="EMBL" id="CAD8309736.1"/>
    </source>
</evidence>
<organism evidence="3">
    <name type="scientific">Chlamydomonas euryale</name>
    <dbReference type="NCBI Taxonomy" id="1486919"/>
    <lineage>
        <taxon>Eukaryota</taxon>
        <taxon>Viridiplantae</taxon>
        <taxon>Chlorophyta</taxon>
        <taxon>core chlorophytes</taxon>
        <taxon>Chlorophyceae</taxon>
        <taxon>CS clade</taxon>
        <taxon>Chlamydomonadales</taxon>
        <taxon>Chlamydomonadaceae</taxon>
        <taxon>Chlamydomonas</taxon>
    </lineage>
</organism>
<feature type="compositionally biased region" description="Polar residues" evidence="1">
    <location>
        <begin position="272"/>
        <end position="281"/>
    </location>
</feature>
<dbReference type="EMBL" id="HBEC01043666">
    <property type="protein sequence ID" value="CAD8309734.1"/>
    <property type="molecule type" value="Transcribed_RNA"/>
</dbReference>
<evidence type="ECO:0000313" key="2">
    <source>
        <dbReference type="EMBL" id="CAD8309734.1"/>
    </source>
</evidence>
<reference evidence="3" key="1">
    <citation type="submission" date="2021-01" db="EMBL/GenBank/DDBJ databases">
        <authorList>
            <person name="Corre E."/>
            <person name="Pelletier E."/>
            <person name="Niang G."/>
            <person name="Scheremetjew M."/>
            <person name="Finn R."/>
            <person name="Kale V."/>
            <person name="Holt S."/>
            <person name="Cochrane G."/>
            <person name="Meng A."/>
            <person name="Brown T."/>
            <person name="Cohen L."/>
        </authorList>
    </citation>
    <scope>NUCLEOTIDE SEQUENCE</scope>
    <source>
        <strain evidence="3">CCMP219</strain>
    </source>
</reference>
<feature type="region of interest" description="Disordered" evidence="1">
    <location>
        <begin position="272"/>
        <end position="300"/>
    </location>
</feature>
<evidence type="ECO:0008006" key="4">
    <source>
        <dbReference type="Google" id="ProtNLM"/>
    </source>
</evidence>
<dbReference type="InterPro" id="IPR010736">
    <property type="entry name" value="SHIPPO-rpt"/>
</dbReference>
<name>A0A6U2JPH1_9CHLO</name>